<evidence type="ECO:0000313" key="1">
    <source>
        <dbReference type="EMBL" id="KAJ7619530.1"/>
    </source>
</evidence>
<dbReference type="EMBL" id="JARKIF010000018">
    <property type="protein sequence ID" value="KAJ7619530.1"/>
    <property type="molecule type" value="Genomic_DNA"/>
</dbReference>
<name>A0AAD7BFT5_9AGAR</name>
<proteinExistence type="predicted"/>
<evidence type="ECO:0000313" key="2">
    <source>
        <dbReference type="Proteomes" id="UP001221142"/>
    </source>
</evidence>
<protein>
    <submittedName>
        <fullName evidence="1">Uncharacterized protein</fullName>
    </submittedName>
</protein>
<dbReference type="Pfam" id="PF20180">
    <property type="entry name" value="UQCC2_CBP6"/>
    <property type="match status" value="1"/>
</dbReference>
<gene>
    <name evidence="1" type="ORF">FB45DRAFT_981081</name>
</gene>
<organism evidence="1 2">
    <name type="scientific">Roridomyces roridus</name>
    <dbReference type="NCBI Taxonomy" id="1738132"/>
    <lineage>
        <taxon>Eukaryota</taxon>
        <taxon>Fungi</taxon>
        <taxon>Dikarya</taxon>
        <taxon>Basidiomycota</taxon>
        <taxon>Agaricomycotina</taxon>
        <taxon>Agaricomycetes</taxon>
        <taxon>Agaricomycetidae</taxon>
        <taxon>Agaricales</taxon>
        <taxon>Marasmiineae</taxon>
        <taxon>Mycenaceae</taxon>
        <taxon>Roridomyces</taxon>
    </lineage>
</organism>
<accession>A0AAD7BFT5</accession>
<comment type="caution">
    <text evidence="1">The sequence shown here is derived from an EMBL/GenBank/DDBJ whole genome shotgun (WGS) entry which is preliminary data.</text>
</comment>
<sequence>MAAPTRRLAEQMARIAASCPVDPLRPHIQLQTFLQSLATHPRLTPAAVEAARALEANEAQKQYALTDKILKPASAPLHYDRLVEGVDKSMQGIGRPWWKIFLGRW</sequence>
<keyword evidence="2" id="KW-1185">Reference proteome</keyword>
<dbReference type="AlphaFoldDB" id="A0AAD7BFT5"/>
<dbReference type="Proteomes" id="UP001221142">
    <property type="component" value="Unassembled WGS sequence"/>
</dbReference>
<reference evidence="1" key="1">
    <citation type="submission" date="2023-03" db="EMBL/GenBank/DDBJ databases">
        <title>Massive genome expansion in bonnet fungi (Mycena s.s.) driven by repeated elements and novel gene families across ecological guilds.</title>
        <authorList>
            <consortium name="Lawrence Berkeley National Laboratory"/>
            <person name="Harder C.B."/>
            <person name="Miyauchi S."/>
            <person name="Viragh M."/>
            <person name="Kuo A."/>
            <person name="Thoen E."/>
            <person name="Andreopoulos B."/>
            <person name="Lu D."/>
            <person name="Skrede I."/>
            <person name="Drula E."/>
            <person name="Henrissat B."/>
            <person name="Morin E."/>
            <person name="Kohler A."/>
            <person name="Barry K."/>
            <person name="LaButti K."/>
            <person name="Morin E."/>
            <person name="Salamov A."/>
            <person name="Lipzen A."/>
            <person name="Mereny Z."/>
            <person name="Hegedus B."/>
            <person name="Baldrian P."/>
            <person name="Stursova M."/>
            <person name="Weitz H."/>
            <person name="Taylor A."/>
            <person name="Grigoriev I.V."/>
            <person name="Nagy L.G."/>
            <person name="Martin F."/>
            <person name="Kauserud H."/>
        </authorList>
    </citation>
    <scope>NUCLEOTIDE SEQUENCE</scope>
    <source>
        <strain evidence="1">9284</strain>
    </source>
</reference>